<dbReference type="EC" id="2.7.1.107" evidence="1"/>
<dbReference type="RefSeq" id="WP_380082163.1">
    <property type="nucleotide sequence ID" value="NZ_JBHSWD010000001.1"/>
</dbReference>
<sequence>MPKNAGSALSLGRWRRSAGFAWAGVRQVYRSEPNFRIEVWAAAAALALTWLLGAPPPPFCSPAPWC</sequence>
<accession>A0ABW1YE28</accession>
<name>A0ABW1YE28_9DEIO</name>
<dbReference type="EMBL" id="JBHSWD010000001">
    <property type="protein sequence ID" value="MFC6591154.1"/>
    <property type="molecule type" value="Genomic_DNA"/>
</dbReference>
<dbReference type="InterPro" id="IPR000829">
    <property type="entry name" value="DAGK"/>
</dbReference>
<dbReference type="Gene3D" id="1.10.287.3610">
    <property type="match status" value="1"/>
</dbReference>
<dbReference type="InterPro" id="IPR036945">
    <property type="entry name" value="DAGK_sf"/>
</dbReference>
<keyword evidence="2" id="KW-1185">Reference proteome</keyword>
<reference evidence="2" key="1">
    <citation type="journal article" date="2019" name="Int. J. Syst. Evol. Microbiol.">
        <title>The Global Catalogue of Microorganisms (GCM) 10K type strain sequencing project: providing services to taxonomists for standard genome sequencing and annotation.</title>
        <authorList>
            <consortium name="The Broad Institute Genomics Platform"/>
            <consortium name="The Broad Institute Genome Sequencing Center for Infectious Disease"/>
            <person name="Wu L."/>
            <person name="Ma J."/>
        </authorList>
    </citation>
    <scope>NUCLEOTIDE SEQUENCE [LARGE SCALE GENOMIC DNA]</scope>
    <source>
        <strain evidence="2">CGMCC 1.15772</strain>
    </source>
</reference>
<dbReference type="Proteomes" id="UP001596297">
    <property type="component" value="Unassembled WGS sequence"/>
</dbReference>
<protein>
    <submittedName>
        <fullName evidence="1">Diacylglycerol kinase</fullName>
        <ecNumber evidence="1">2.7.1.107</ecNumber>
    </submittedName>
</protein>
<dbReference type="Pfam" id="PF01219">
    <property type="entry name" value="DAGK_prokar"/>
    <property type="match status" value="1"/>
</dbReference>
<organism evidence="1 2">
    <name type="scientific">Deinococcus lacus</name>
    <dbReference type="NCBI Taxonomy" id="392561"/>
    <lineage>
        <taxon>Bacteria</taxon>
        <taxon>Thermotogati</taxon>
        <taxon>Deinococcota</taxon>
        <taxon>Deinococci</taxon>
        <taxon>Deinococcales</taxon>
        <taxon>Deinococcaceae</taxon>
        <taxon>Deinococcus</taxon>
    </lineage>
</organism>
<proteinExistence type="predicted"/>
<evidence type="ECO:0000313" key="2">
    <source>
        <dbReference type="Proteomes" id="UP001596297"/>
    </source>
</evidence>
<evidence type="ECO:0000313" key="1">
    <source>
        <dbReference type="EMBL" id="MFC6591154.1"/>
    </source>
</evidence>
<comment type="caution">
    <text evidence="1">The sequence shown here is derived from an EMBL/GenBank/DDBJ whole genome shotgun (WGS) entry which is preliminary data.</text>
</comment>
<keyword evidence="1" id="KW-0418">Kinase</keyword>
<keyword evidence="1" id="KW-0808">Transferase</keyword>
<dbReference type="GO" id="GO:0004143">
    <property type="term" value="F:ATP-dependent diacylglycerol kinase activity"/>
    <property type="evidence" value="ECO:0007669"/>
    <property type="project" value="UniProtKB-EC"/>
</dbReference>
<gene>
    <name evidence="1" type="ORF">ACFP81_03330</name>
</gene>